<keyword evidence="1" id="KW-1133">Transmembrane helix</keyword>
<comment type="caution">
    <text evidence="2">The sequence shown here is derived from an EMBL/GenBank/DDBJ whole genome shotgun (WGS) entry which is preliminary data.</text>
</comment>
<reference evidence="2" key="1">
    <citation type="submission" date="2020-02" db="EMBL/GenBank/DDBJ databases">
        <authorList>
            <person name="Chen W.-M."/>
        </authorList>
    </citation>
    <scope>NUCLEOTIDE SEQUENCE</scope>
    <source>
        <strain evidence="2">NBD-18</strain>
    </source>
</reference>
<organism evidence="2">
    <name type="scientific">Sheuella amnicola</name>
    <dbReference type="NCBI Taxonomy" id="2707330"/>
    <lineage>
        <taxon>Bacteria</taxon>
        <taxon>Pseudomonadati</taxon>
        <taxon>Pseudomonadota</taxon>
        <taxon>Betaproteobacteria</taxon>
        <taxon>Burkholderiales</taxon>
        <taxon>Alcaligenaceae</taxon>
        <taxon>Sheuella</taxon>
    </lineage>
</organism>
<accession>A0A6B2R0S3</accession>
<feature type="transmembrane region" description="Helical" evidence="1">
    <location>
        <begin position="30"/>
        <end position="49"/>
    </location>
</feature>
<dbReference type="EMBL" id="JAAGRN010000004">
    <property type="protein sequence ID" value="NDY83214.1"/>
    <property type="molecule type" value="Genomic_DNA"/>
</dbReference>
<name>A0A6B2R0S3_9BURK</name>
<proteinExistence type="predicted"/>
<protein>
    <recommendedName>
        <fullName evidence="3">Pilus assembly protein</fullName>
    </recommendedName>
</protein>
<dbReference type="RefSeq" id="WP_163654041.1">
    <property type="nucleotide sequence ID" value="NZ_JAAGRN010000004.1"/>
</dbReference>
<keyword evidence="1" id="KW-0472">Membrane</keyword>
<sequence>MVFNSPYSYGSHSDRKSKKYDALQRQRGTFIMEATLVLIPILFASGFIIEATRIQQIKNIARLALYEAGRSASVSHADPKIYEEVFKRNMLALHVPQGSHSSAKARQHFALHQQVKRTGLPAWRLKVLAPTKASFQDFANRHMSNINNKPTIRNDYLIEQHQKKINQGWAGGQGPQSGQTIFQANTLEIELSYFHEPLLPGMQAVLRLLGRLRTDDAGQAWSRGLFAIVITHSVMMQSDLMDWW</sequence>
<evidence type="ECO:0008006" key="3">
    <source>
        <dbReference type="Google" id="ProtNLM"/>
    </source>
</evidence>
<dbReference type="AlphaFoldDB" id="A0A6B2R0S3"/>
<evidence type="ECO:0000256" key="1">
    <source>
        <dbReference type="SAM" id="Phobius"/>
    </source>
</evidence>
<evidence type="ECO:0000313" key="2">
    <source>
        <dbReference type="EMBL" id="NDY83214.1"/>
    </source>
</evidence>
<gene>
    <name evidence="2" type="ORF">G3I67_08210</name>
</gene>
<keyword evidence="1" id="KW-0812">Transmembrane</keyword>